<dbReference type="Gene3D" id="2.60.120.260">
    <property type="entry name" value="Galactose-binding domain-like"/>
    <property type="match status" value="3"/>
</dbReference>
<dbReference type="InterPro" id="IPR035396">
    <property type="entry name" value="Bac_rhamnosid6H"/>
</dbReference>
<reference evidence="6 7" key="1">
    <citation type="submission" date="2020-08" db="EMBL/GenBank/DDBJ databases">
        <title>Cohnella phylogeny.</title>
        <authorList>
            <person name="Dunlap C."/>
        </authorList>
    </citation>
    <scope>NUCLEOTIDE SEQUENCE [LARGE SCALE GENOMIC DNA]</scope>
    <source>
        <strain evidence="6 7">DSM 25239</strain>
    </source>
</reference>
<dbReference type="Proteomes" id="UP000553776">
    <property type="component" value="Unassembled WGS sequence"/>
</dbReference>
<evidence type="ECO:0000313" key="7">
    <source>
        <dbReference type="Proteomes" id="UP000553776"/>
    </source>
</evidence>
<dbReference type="InterPro" id="IPR008979">
    <property type="entry name" value="Galactose-bd-like_sf"/>
</dbReference>
<dbReference type="GO" id="GO:0005975">
    <property type="term" value="P:carbohydrate metabolic process"/>
    <property type="evidence" value="ECO:0007669"/>
    <property type="project" value="InterPro"/>
</dbReference>
<evidence type="ECO:0000259" key="1">
    <source>
        <dbReference type="Pfam" id="PF05592"/>
    </source>
</evidence>
<dbReference type="EMBL" id="JACJVR010000130">
    <property type="protein sequence ID" value="MBB6695560.1"/>
    <property type="molecule type" value="Genomic_DNA"/>
</dbReference>
<sequence length="988" mass="109763">MERSKRTPWQARWIWGGDEESPRNEWRWFRHSFFCPEDMEADAEAVLWLTADSRYEAYVNGTRIGRGPVRGYPTDLFYDGYDVGSLLRRGETNTIAIQVLHFGISNFYYLRGRGGLLAELAVASGDGETILAATGAEWRTARNPAQDPAVSRMSCQQAFAERIDARRFDGDWTSPDYGDDGWEDAREIGEAGMEPWVRLQPRDIPYLTEEPVVPARVGSLRRVVPYALSAFIDTYALMKNPGEENANPIGYASAIATVLRLAEEAEVSVLLNVPGFGGGSFPKVLRLGQRLVPSDRWSVEPPLVRCRAKLPAGDHLLLYADFGPDHGHMHRIAVDCDRKIEWLSPIQAERPGGPGGASPFALIGPTFAYTMVDYVDQSALQQRWEEEAAKLANALAPLSAIEEIVQAGFPVRAIPYTHANDLDAFAPQFAIREAEAYAVPESLQRAATASADPGIVPVFKNGDTEFMLDFGKEWSGYLSFELEAEAGVATDWYGVEYRKGEYVQHTFGLDNTLRYITRAGVQSYTSPVRRGFRYLYVTVRGASSPVKIRAVRVLQSNYPAPEAGSFQCSDERLNRIWDISRHTTRLCMEDTFVDCPAYEQTFWVGDSRNEALVNYYAFGGADIVKRCLRLVPGSSFQTPLYVDQVPSAWTSVIPNWTFFWVVACREFAEHADDRAFAAEMLPRILNTLKAYLEHIDGDGLLNMRGWNLLDWAPIDQPGEGVVTHQNAMLVKALRDAAALAAFAGTPDEAAWCAEASDRLAAAINARLWSEERGAYLDCIHADGRRSDIFSMQTQVMALLSGVAEGDRLDRLTGYLTAAPEGFVQIGSPFMSFFYYEALMRSREPSAMRTMLDDIRRNYGFMIENGATTCWEMYGHTTVNRANENDLTRSHCHAWSAAPGYFLGAYALGVRAAAPGWKKAIVEPLPADLAWARGAVPLPGGGTIECEWTADAGRVVSLSVVAPEDVELDVRVPAGGEVRIRRLKRLPVE</sequence>
<accession>A0A841UCC3</accession>
<dbReference type="InterPro" id="IPR012341">
    <property type="entry name" value="6hp_glycosidase-like_sf"/>
</dbReference>
<evidence type="ECO:0000259" key="3">
    <source>
        <dbReference type="Pfam" id="PF17389"/>
    </source>
</evidence>
<keyword evidence="7" id="KW-1185">Reference proteome</keyword>
<dbReference type="Gene3D" id="2.60.420.10">
    <property type="entry name" value="Maltose phosphorylase, domain 3"/>
    <property type="match status" value="1"/>
</dbReference>
<dbReference type="Pfam" id="PF21557">
    <property type="entry name" value="RhaB_D2"/>
    <property type="match status" value="1"/>
</dbReference>
<name>A0A841UCC3_9BACL</name>
<protein>
    <submittedName>
        <fullName evidence="6">Alpha-L-rhamnosidase N-terminal domain-containing protein</fullName>
    </submittedName>
</protein>
<evidence type="ECO:0000259" key="2">
    <source>
        <dbReference type="Pfam" id="PF08531"/>
    </source>
</evidence>
<dbReference type="Pfam" id="PF05592">
    <property type="entry name" value="Bac_rhamnosid"/>
    <property type="match status" value="1"/>
</dbReference>
<feature type="domain" description="Alpha-L-rhamnosidase" evidence="5">
    <location>
        <begin position="230"/>
        <end position="382"/>
    </location>
</feature>
<dbReference type="RefSeq" id="WP_185139510.1">
    <property type="nucleotide sequence ID" value="NZ_JACJVR010000130.1"/>
</dbReference>
<proteinExistence type="predicted"/>
<dbReference type="Pfam" id="PF17389">
    <property type="entry name" value="Bac_rhamnosid6H"/>
    <property type="match status" value="1"/>
</dbReference>
<evidence type="ECO:0000259" key="5">
    <source>
        <dbReference type="Pfam" id="PF21557"/>
    </source>
</evidence>
<dbReference type="InterPro" id="IPR008928">
    <property type="entry name" value="6-hairpin_glycosidase_sf"/>
</dbReference>
<dbReference type="SUPFAM" id="SSF49785">
    <property type="entry name" value="Galactose-binding domain-like"/>
    <property type="match status" value="1"/>
</dbReference>
<feature type="domain" description="Bacterial alpha-L-rhamnosidase N-terminal" evidence="2">
    <location>
        <begin position="43"/>
        <end position="188"/>
    </location>
</feature>
<dbReference type="InterPro" id="IPR013737">
    <property type="entry name" value="Bac_rhamnosid_N"/>
</dbReference>
<dbReference type="PANTHER" id="PTHR34987">
    <property type="entry name" value="C, PUTATIVE (AFU_ORTHOLOGUE AFUA_3G02880)-RELATED"/>
    <property type="match status" value="1"/>
</dbReference>
<dbReference type="PANTHER" id="PTHR34987:SF4">
    <property type="entry name" value="ALPHA-L-RHAMNOSIDASE C-TERMINAL DOMAIN-CONTAINING PROTEIN"/>
    <property type="match status" value="1"/>
</dbReference>
<feature type="domain" description="Alpha-L-rhamnosidase six-hairpin glycosidase" evidence="3">
    <location>
        <begin position="562"/>
        <end position="904"/>
    </location>
</feature>
<organism evidence="6 7">
    <name type="scientific">Cohnella xylanilytica</name>
    <dbReference type="NCBI Taxonomy" id="557555"/>
    <lineage>
        <taxon>Bacteria</taxon>
        <taxon>Bacillati</taxon>
        <taxon>Bacillota</taxon>
        <taxon>Bacilli</taxon>
        <taxon>Bacillales</taxon>
        <taxon>Paenibacillaceae</taxon>
        <taxon>Cohnella</taxon>
    </lineage>
</organism>
<evidence type="ECO:0000313" key="6">
    <source>
        <dbReference type="EMBL" id="MBB6695560.1"/>
    </source>
</evidence>
<evidence type="ECO:0000259" key="4">
    <source>
        <dbReference type="Pfam" id="PF17390"/>
    </source>
</evidence>
<dbReference type="Gene3D" id="1.50.10.10">
    <property type="match status" value="1"/>
</dbReference>
<dbReference type="Pfam" id="PF08531">
    <property type="entry name" value="Bac_rhamnosid_N"/>
    <property type="match status" value="1"/>
</dbReference>
<dbReference type="InterPro" id="IPR048653">
    <property type="entry name" value="RhaB_D2"/>
</dbReference>
<feature type="domain" description="Alpha-L-rhamnosidase C-terminal" evidence="4">
    <location>
        <begin position="908"/>
        <end position="979"/>
    </location>
</feature>
<dbReference type="AlphaFoldDB" id="A0A841UCC3"/>
<comment type="caution">
    <text evidence="6">The sequence shown here is derived from an EMBL/GenBank/DDBJ whole genome shotgun (WGS) entry which is preliminary data.</text>
</comment>
<dbReference type="InterPro" id="IPR035398">
    <property type="entry name" value="Bac_rhamnosid_C"/>
</dbReference>
<dbReference type="InterPro" id="IPR008902">
    <property type="entry name" value="Rhamnosid_concanavalin"/>
</dbReference>
<dbReference type="SUPFAM" id="SSF48208">
    <property type="entry name" value="Six-hairpin glycosidases"/>
    <property type="match status" value="1"/>
</dbReference>
<gene>
    <name evidence="6" type="ORF">H7B90_29635</name>
</gene>
<dbReference type="Pfam" id="PF17390">
    <property type="entry name" value="Bac_rhamnosid_C"/>
    <property type="match status" value="1"/>
</dbReference>
<feature type="domain" description="Alpha-L-rhamnosidase concanavalin-like" evidence="1">
    <location>
        <begin position="461"/>
        <end position="541"/>
    </location>
</feature>